<organism evidence="1 2">
    <name type="scientific">Vermiconidia calcicola</name>
    <dbReference type="NCBI Taxonomy" id="1690605"/>
    <lineage>
        <taxon>Eukaryota</taxon>
        <taxon>Fungi</taxon>
        <taxon>Dikarya</taxon>
        <taxon>Ascomycota</taxon>
        <taxon>Pezizomycotina</taxon>
        <taxon>Dothideomycetes</taxon>
        <taxon>Dothideomycetidae</taxon>
        <taxon>Mycosphaerellales</taxon>
        <taxon>Extremaceae</taxon>
        <taxon>Vermiconidia</taxon>
    </lineage>
</organism>
<protein>
    <submittedName>
        <fullName evidence="1">Uncharacterized protein</fullName>
    </submittedName>
</protein>
<dbReference type="Proteomes" id="UP001281147">
    <property type="component" value="Unassembled WGS sequence"/>
</dbReference>
<sequence>MARLQTKKHRRSSGRAGRAGLRPRPTMNAYLDSASRGRGGRIDKRPARSRGNNRHLPAAINRSQETERHVAKSSGALDVEHPPELPGLNRLGNALRTKASIHACSDLSLEFVTQAGLETDDDTNTIALNLMDYFLFSEANWLPELSYCRLHAACFLMASLVTGKSNTAEDIAGSLGPDSAFVRAMAAPLAEDDDAAAAIQEVISVNVEDVKIAYELLHQRREQLAQLMGQYADRIGDLLLPHSSMEKEEPAAVEEEEENFDIFEE</sequence>
<evidence type="ECO:0000313" key="1">
    <source>
        <dbReference type="EMBL" id="KAK3719540.1"/>
    </source>
</evidence>
<gene>
    <name evidence="1" type="ORF">LTR37_004398</name>
</gene>
<comment type="caution">
    <text evidence="1">The sequence shown here is derived from an EMBL/GenBank/DDBJ whole genome shotgun (WGS) entry which is preliminary data.</text>
</comment>
<accession>A0ACC3NN45</accession>
<name>A0ACC3NN45_9PEZI</name>
<dbReference type="EMBL" id="JAUTXU010000026">
    <property type="protein sequence ID" value="KAK3719540.1"/>
    <property type="molecule type" value="Genomic_DNA"/>
</dbReference>
<evidence type="ECO:0000313" key="2">
    <source>
        <dbReference type="Proteomes" id="UP001281147"/>
    </source>
</evidence>
<keyword evidence="2" id="KW-1185">Reference proteome</keyword>
<reference evidence="1" key="1">
    <citation type="submission" date="2023-07" db="EMBL/GenBank/DDBJ databases">
        <title>Black Yeasts Isolated from many extreme environments.</title>
        <authorList>
            <person name="Coleine C."/>
            <person name="Stajich J.E."/>
            <person name="Selbmann L."/>
        </authorList>
    </citation>
    <scope>NUCLEOTIDE SEQUENCE</scope>
    <source>
        <strain evidence="1">CCFEE 5714</strain>
    </source>
</reference>
<proteinExistence type="predicted"/>